<comment type="caution">
    <text evidence="2">The sequence shown here is derived from an EMBL/GenBank/DDBJ whole genome shotgun (WGS) entry which is preliminary data.</text>
</comment>
<dbReference type="AlphaFoldDB" id="A0AAI8VC89"/>
<gene>
    <name evidence="2" type="ORF">KHLLAP_LOCUS2696</name>
</gene>
<keyword evidence="3" id="KW-1185">Reference proteome</keyword>
<name>A0AAI8VC89_9PEZI</name>
<feature type="region of interest" description="Disordered" evidence="1">
    <location>
        <begin position="73"/>
        <end position="181"/>
    </location>
</feature>
<dbReference type="EMBL" id="CAUWAG010000004">
    <property type="protein sequence ID" value="CAJ2502228.1"/>
    <property type="molecule type" value="Genomic_DNA"/>
</dbReference>
<proteinExistence type="predicted"/>
<evidence type="ECO:0000313" key="3">
    <source>
        <dbReference type="Proteomes" id="UP001295740"/>
    </source>
</evidence>
<feature type="region of interest" description="Disordered" evidence="1">
    <location>
        <begin position="13"/>
        <end position="58"/>
    </location>
</feature>
<accession>A0AAI8VC89</accession>
<evidence type="ECO:0000313" key="2">
    <source>
        <dbReference type="EMBL" id="CAJ2502228.1"/>
    </source>
</evidence>
<evidence type="ECO:0000256" key="1">
    <source>
        <dbReference type="SAM" id="MobiDB-lite"/>
    </source>
</evidence>
<sequence length="337" mass="36040">MCRLCNTLCNCDGAAGNPDNTEDKAAEPIPELVVKPAGDGSADTLEAANTAPDTVTPADMDAATRAVNFSATSTAHEPDGTSAEIPTHSPAPSVNSNHSVHSNHSSSSSSSSSDTSRVSGNNKTRRPQTIPVTQPPATQPKNDQASTTATADAAADATASATPDPEPEQQQRPRHPPDVPCNPYSFIPQAALQTFPPLMPLHPTTPIPFMNMNQQQYTFVPAAQPQQQQPQGPYMWYNPPIMGPAPTAAPIPQYAAGTSPFWSNNSYYLSNPPQQQPMQVGQQQVYVMANQQVPMQQVPVQQQPVYMVEQGYAVPQPQPQQVPYTVNGATGPIVYYQ</sequence>
<reference evidence="2" key="1">
    <citation type="submission" date="2023-10" db="EMBL/GenBank/DDBJ databases">
        <authorList>
            <person name="Hackl T."/>
        </authorList>
    </citation>
    <scope>NUCLEOTIDE SEQUENCE</scope>
</reference>
<feature type="compositionally biased region" description="Low complexity" evidence="1">
    <location>
        <begin position="145"/>
        <end position="163"/>
    </location>
</feature>
<protein>
    <submittedName>
        <fullName evidence="2">Uu.00g096220.m01.CDS01</fullName>
    </submittedName>
</protein>
<dbReference type="Proteomes" id="UP001295740">
    <property type="component" value="Unassembled WGS sequence"/>
</dbReference>
<feature type="compositionally biased region" description="Low complexity" evidence="1">
    <location>
        <begin position="93"/>
        <end position="119"/>
    </location>
</feature>
<organism evidence="2 3">
    <name type="scientific">Anthostomella pinea</name>
    <dbReference type="NCBI Taxonomy" id="933095"/>
    <lineage>
        <taxon>Eukaryota</taxon>
        <taxon>Fungi</taxon>
        <taxon>Dikarya</taxon>
        <taxon>Ascomycota</taxon>
        <taxon>Pezizomycotina</taxon>
        <taxon>Sordariomycetes</taxon>
        <taxon>Xylariomycetidae</taxon>
        <taxon>Xylariales</taxon>
        <taxon>Xylariaceae</taxon>
        <taxon>Anthostomella</taxon>
    </lineage>
</organism>